<dbReference type="EMBL" id="BTSX01000003">
    <property type="protein sequence ID" value="GMS90483.1"/>
    <property type="molecule type" value="Genomic_DNA"/>
</dbReference>
<feature type="region of interest" description="Disordered" evidence="1">
    <location>
        <begin position="116"/>
        <end position="157"/>
    </location>
</feature>
<dbReference type="AlphaFoldDB" id="A0AAV5T5E0"/>
<feature type="non-terminal residue" evidence="2">
    <location>
        <position position="157"/>
    </location>
</feature>
<protein>
    <submittedName>
        <fullName evidence="2">Uncharacterized protein</fullName>
    </submittedName>
</protein>
<name>A0AAV5T5E0_9BILA</name>
<comment type="caution">
    <text evidence="2">The sequence shown here is derived from an EMBL/GenBank/DDBJ whole genome shotgun (WGS) entry which is preliminary data.</text>
</comment>
<sequence>MTVLKDYETLIENFENTFNNDFAELYDVAQSMLSDMFDLASTLNATSSSLISDASKKKNEVIALNDALTCMVAGVLTPEECGEIVPDIPTTEAPEITTTIPTTITDEHTTVSLIETSTIDESSTPSSQELVPTDAYRTTRTDVTEPVDETTEGLQST</sequence>
<proteinExistence type="predicted"/>
<gene>
    <name evidence="2" type="ORF">PENTCL1PPCAC_12658</name>
</gene>
<reference evidence="2" key="1">
    <citation type="submission" date="2023-10" db="EMBL/GenBank/DDBJ databases">
        <title>Genome assembly of Pristionchus species.</title>
        <authorList>
            <person name="Yoshida K."/>
            <person name="Sommer R.J."/>
        </authorList>
    </citation>
    <scope>NUCLEOTIDE SEQUENCE</scope>
    <source>
        <strain evidence="2">RS0144</strain>
    </source>
</reference>
<feature type="compositionally biased region" description="Polar residues" evidence="1">
    <location>
        <begin position="116"/>
        <end position="130"/>
    </location>
</feature>
<dbReference type="Proteomes" id="UP001432027">
    <property type="component" value="Unassembled WGS sequence"/>
</dbReference>
<organism evidence="2 3">
    <name type="scientific">Pristionchus entomophagus</name>
    <dbReference type="NCBI Taxonomy" id="358040"/>
    <lineage>
        <taxon>Eukaryota</taxon>
        <taxon>Metazoa</taxon>
        <taxon>Ecdysozoa</taxon>
        <taxon>Nematoda</taxon>
        <taxon>Chromadorea</taxon>
        <taxon>Rhabditida</taxon>
        <taxon>Rhabditina</taxon>
        <taxon>Diplogasteromorpha</taxon>
        <taxon>Diplogasteroidea</taxon>
        <taxon>Neodiplogasteridae</taxon>
        <taxon>Pristionchus</taxon>
    </lineage>
</organism>
<evidence type="ECO:0000256" key="1">
    <source>
        <dbReference type="SAM" id="MobiDB-lite"/>
    </source>
</evidence>
<evidence type="ECO:0000313" key="3">
    <source>
        <dbReference type="Proteomes" id="UP001432027"/>
    </source>
</evidence>
<keyword evidence="3" id="KW-1185">Reference proteome</keyword>
<evidence type="ECO:0000313" key="2">
    <source>
        <dbReference type="EMBL" id="GMS90483.1"/>
    </source>
</evidence>
<accession>A0AAV5T5E0</accession>